<comment type="caution">
    <text evidence="5">The sequence shown here is derived from an EMBL/GenBank/DDBJ whole genome shotgun (WGS) entry which is preliminary data.</text>
</comment>
<dbReference type="SUPFAM" id="SSF50978">
    <property type="entry name" value="WD40 repeat-like"/>
    <property type="match status" value="1"/>
</dbReference>
<evidence type="ECO:0000256" key="2">
    <source>
        <dbReference type="ARBA" id="ARBA00023163"/>
    </source>
</evidence>
<comment type="subcellular location">
    <subcellularLocation>
        <location evidence="1">Nucleus</location>
    </subcellularLocation>
</comment>
<feature type="region of interest" description="Disordered" evidence="4">
    <location>
        <begin position="443"/>
        <end position="508"/>
    </location>
</feature>
<dbReference type="PANTHER" id="PTHR15052:SF2">
    <property type="entry name" value="GENERAL TRANSCRIPTION FACTOR 3C POLYPEPTIDE 2"/>
    <property type="match status" value="1"/>
</dbReference>
<evidence type="ECO:0000313" key="6">
    <source>
        <dbReference type="Proteomes" id="UP001642482"/>
    </source>
</evidence>
<evidence type="ECO:0000256" key="3">
    <source>
        <dbReference type="ARBA" id="ARBA00023242"/>
    </source>
</evidence>
<evidence type="ECO:0000256" key="4">
    <source>
        <dbReference type="SAM" id="MobiDB-lite"/>
    </source>
</evidence>
<keyword evidence="2" id="KW-0804">Transcription</keyword>
<feature type="compositionally biased region" description="Polar residues" evidence="4">
    <location>
        <begin position="473"/>
        <end position="492"/>
    </location>
</feature>
<evidence type="ECO:0000313" key="5">
    <source>
        <dbReference type="EMBL" id="CAK7210732.1"/>
    </source>
</evidence>
<dbReference type="InterPro" id="IPR015943">
    <property type="entry name" value="WD40/YVTN_repeat-like_dom_sf"/>
</dbReference>
<evidence type="ECO:0000256" key="1">
    <source>
        <dbReference type="ARBA" id="ARBA00004123"/>
    </source>
</evidence>
<sequence length="554" mass="60361">MPSPPRSIYKIPPYPQDSRATRVYGGPVRKWDSKKVHHGSVFGPRSDEIELFEELRSRYEGCRCPAAIPLRTPDDALSEDRNDRGESLESPWIPRNWEFHRQQNLFNWYLKHANTFKETERITGEEASSYLPWIVSPKADLHLFPTATPVQCQGMTLVAGGCAAYNDDEMLGPGRYDGGTPEDDTVDLENIDEIPDRDFIFNAGGKVLSLAWAPLPDLTDHQYCVLAVAVVPHEDRSSELGSSGAMVDDDDPTILATSLAWMSFSTVLVGYTDGSVVNWAIGSTKAMATSRIPVHGSAVQDLCLASPSMHHLVVSRPVEGFIRLIDIRRPSSEHTFHPNPVAGIKNNLLGWSDHMQGFVSATPFNSPLNNSIDFMHYHHFPVARKVFASSREGPPTCLAASIVHPFVLVGTADGKVWIVNLSDTLFPSPDSAEDALLVLSSEFRPPPEQEPDSGSGDAQGPRSTLLGGVAYTSWPNGTQQSAKSAKGRNTASGLVDNSDDDAEPEEGEGSLGIVIHEGATAVTSIHWHPNADYGTWCAIGFASGLVIVKNLKSN</sequence>
<protein>
    <submittedName>
        <fullName evidence="5">Uncharacterized protein</fullName>
    </submittedName>
</protein>
<name>A0ABP0ATZ0_9PEZI</name>
<dbReference type="InterPro" id="IPR052416">
    <property type="entry name" value="GTF3C_component"/>
</dbReference>
<organism evidence="5 6">
    <name type="scientific">Sporothrix eucalyptigena</name>
    <dbReference type="NCBI Taxonomy" id="1812306"/>
    <lineage>
        <taxon>Eukaryota</taxon>
        <taxon>Fungi</taxon>
        <taxon>Dikarya</taxon>
        <taxon>Ascomycota</taxon>
        <taxon>Pezizomycotina</taxon>
        <taxon>Sordariomycetes</taxon>
        <taxon>Sordariomycetidae</taxon>
        <taxon>Ophiostomatales</taxon>
        <taxon>Ophiostomataceae</taxon>
        <taxon>Sporothrix</taxon>
    </lineage>
</organism>
<accession>A0ABP0ATZ0</accession>
<feature type="region of interest" description="Disordered" evidence="4">
    <location>
        <begin position="1"/>
        <end position="22"/>
    </location>
</feature>
<dbReference type="InterPro" id="IPR036322">
    <property type="entry name" value="WD40_repeat_dom_sf"/>
</dbReference>
<gene>
    <name evidence="5" type="ORF">SEUCBS140593_000930</name>
</gene>
<dbReference type="PANTHER" id="PTHR15052">
    <property type="entry name" value="RNA POLYMERASE III TRANSCRIPTION INITIATION FACTOR COMPLEX SUBUNIT"/>
    <property type="match status" value="1"/>
</dbReference>
<keyword evidence="6" id="KW-1185">Reference proteome</keyword>
<keyword evidence="3" id="KW-0539">Nucleus</keyword>
<dbReference type="Gene3D" id="2.130.10.10">
    <property type="entry name" value="YVTN repeat-like/Quinoprotein amine dehydrogenase"/>
    <property type="match status" value="1"/>
</dbReference>
<dbReference type="Proteomes" id="UP001642482">
    <property type="component" value="Unassembled WGS sequence"/>
</dbReference>
<dbReference type="EMBL" id="CAWUHD010000005">
    <property type="protein sequence ID" value="CAK7210732.1"/>
    <property type="molecule type" value="Genomic_DNA"/>
</dbReference>
<reference evidence="5 6" key="1">
    <citation type="submission" date="2024-01" db="EMBL/GenBank/DDBJ databases">
        <authorList>
            <person name="Allen C."/>
            <person name="Tagirdzhanova G."/>
        </authorList>
    </citation>
    <scope>NUCLEOTIDE SEQUENCE [LARGE SCALE GENOMIC DNA]</scope>
</reference>
<feature type="compositionally biased region" description="Acidic residues" evidence="4">
    <location>
        <begin position="497"/>
        <end position="508"/>
    </location>
</feature>
<proteinExistence type="predicted"/>